<feature type="transmembrane region" description="Helical" evidence="8">
    <location>
        <begin position="97"/>
        <end position="117"/>
    </location>
</feature>
<dbReference type="InterPro" id="IPR043429">
    <property type="entry name" value="ArtM/GltK/GlnP/TcyL/YhdX-like"/>
</dbReference>
<dbReference type="GO" id="GO:0006865">
    <property type="term" value="P:amino acid transport"/>
    <property type="evidence" value="ECO:0007669"/>
    <property type="project" value="UniProtKB-KW"/>
</dbReference>
<evidence type="ECO:0000313" key="10">
    <source>
        <dbReference type="EMBL" id="NYE06466.1"/>
    </source>
</evidence>
<keyword evidence="6 8" id="KW-1133">Transmembrane helix</keyword>
<feature type="transmembrane region" description="Helical" evidence="8">
    <location>
        <begin position="188"/>
        <end position="213"/>
    </location>
</feature>
<keyword evidence="7 8" id="KW-0472">Membrane</keyword>
<dbReference type="InterPro" id="IPR035906">
    <property type="entry name" value="MetI-like_sf"/>
</dbReference>
<evidence type="ECO:0000313" key="11">
    <source>
        <dbReference type="Proteomes" id="UP000548423"/>
    </source>
</evidence>
<name>A0A852TFA6_9BACI</name>
<accession>A0A852TFA6</accession>
<dbReference type="PANTHER" id="PTHR30614:SF45">
    <property type="entry name" value="L-CYSTINE TRANSPORT SYSTEM PERMEASE PROTEIN TCYL"/>
    <property type="match status" value="1"/>
</dbReference>
<organism evidence="10 11">
    <name type="scientific">Neobacillus niacini</name>
    <dbReference type="NCBI Taxonomy" id="86668"/>
    <lineage>
        <taxon>Bacteria</taxon>
        <taxon>Bacillati</taxon>
        <taxon>Bacillota</taxon>
        <taxon>Bacilli</taxon>
        <taxon>Bacillales</taxon>
        <taxon>Bacillaceae</taxon>
        <taxon>Neobacillus</taxon>
    </lineage>
</organism>
<feature type="transmembrane region" description="Helical" evidence="8">
    <location>
        <begin position="69"/>
        <end position="90"/>
    </location>
</feature>
<keyword evidence="3" id="KW-1003">Cell membrane</keyword>
<feature type="domain" description="ABC transmembrane type-1" evidence="9">
    <location>
        <begin position="21"/>
        <end position="217"/>
    </location>
</feature>
<dbReference type="Pfam" id="PF00528">
    <property type="entry name" value="BPD_transp_1"/>
    <property type="match status" value="1"/>
</dbReference>
<evidence type="ECO:0000256" key="4">
    <source>
        <dbReference type="ARBA" id="ARBA00022692"/>
    </source>
</evidence>
<evidence type="ECO:0000256" key="7">
    <source>
        <dbReference type="ARBA" id="ARBA00023136"/>
    </source>
</evidence>
<dbReference type="Gene3D" id="1.10.3720.10">
    <property type="entry name" value="MetI-like"/>
    <property type="match status" value="1"/>
</dbReference>
<dbReference type="PANTHER" id="PTHR30614">
    <property type="entry name" value="MEMBRANE COMPONENT OF AMINO ACID ABC TRANSPORTER"/>
    <property type="match status" value="1"/>
</dbReference>
<evidence type="ECO:0000256" key="6">
    <source>
        <dbReference type="ARBA" id="ARBA00022989"/>
    </source>
</evidence>
<keyword evidence="2 8" id="KW-0813">Transport</keyword>
<protein>
    <submittedName>
        <fullName evidence="10">L-cystine transport system permease protein</fullName>
    </submittedName>
</protein>
<evidence type="ECO:0000256" key="2">
    <source>
        <dbReference type="ARBA" id="ARBA00022448"/>
    </source>
</evidence>
<dbReference type="InterPro" id="IPR000515">
    <property type="entry name" value="MetI-like"/>
</dbReference>
<keyword evidence="4 8" id="KW-0812">Transmembrane</keyword>
<comment type="similarity">
    <text evidence="8">Belongs to the binding-protein-dependent transport system permease family.</text>
</comment>
<comment type="caution">
    <text evidence="10">The sequence shown here is derived from an EMBL/GenBank/DDBJ whole genome shotgun (WGS) entry which is preliminary data.</text>
</comment>
<dbReference type="NCBIfam" id="TIGR01726">
    <property type="entry name" value="HEQRo_perm_3TM"/>
    <property type="match status" value="1"/>
</dbReference>
<dbReference type="FunFam" id="1.10.3720.10:FF:000006">
    <property type="entry name" value="Glutamate/aspartate ABC transporter, permease protein GltK"/>
    <property type="match status" value="1"/>
</dbReference>
<gene>
    <name evidence="10" type="ORF">F4694_003246</name>
</gene>
<reference evidence="11" key="2">
    <citation type="submission" date="2020-08" db="EMBL/GenBank/DDBJ databases">
        <title>The Agave Microbiome: Exploring the role of microbial communities in plant adaptations to desert environments.</title>
        <authorList>
            <person name="Partida-Martinez L.P."/>
        </authorList>
    </citation>
    <scope>NUCLEOTIDE SEQUENCE [LARGE SCALE GENOMIC DNA]</scope>
    <source>
        <strain evidence="11">AT2.8</strain>
    </source>
</reference>
<sequence>MGKAFDLMLIIEFIPTLIQYLGITLQILAASIILGLVLGIAAAIPRLYKIPILNQLVILYVSFIRGTPILIQLFLVFYGLPAILLLLFSIDITRMEAIYFVIITYAISNGAGFSEIFRAAIRAVDYGQTEAAFSVGMTSRQNFFRIVLPQAVRIAFPNMANSVIGSLKDTSLAFTIGVMDMMGRGDTLIAATAHALEVYLSLSIIYYIIVVMFEKIFSKLEKYFNRYQKADVTAVA</sequence>
<evidence type="ECO:0000256" key="8">
    <source>
        <dbReference type="RuleBase" id="RU363032"/>
    </source>
</evidence>
<dbReference type="GO" id="GO:0022857">
    <property type="term" value="F:transmembrane transporter activity"/>
    <property type="evidence" value="ECO:0007669"/>
    <property type="project" value="InterPro"/>
</dbReference>
<dbReference type="GO" id="GO:0043190">
    <property type="term" value="C:ATP-binding cassette (ABC) transporter complex"/>
    <property type="evidence" value="ECO:0007669"/>
    <property type="project" value="InterPro"/>
</dbReference>
<dbReference type="AlphaFoldDB" id="A0A852TFA6"/>
<keyword evidence="5" id="KW-0029">Amino-acid transport</keyword>
<dbReference type="EMBL" id="JACCBX010000006">
    <property type="protein sequence ID" value="NYE06466.1"/>
    <property type="molecule type" value="Genomic_DNA"/>
</dbReference>
<dbReference type="InterPro" id="IPR010065">
    <property type="entry name" value="AA_ABC_transptr_permease_3TM"/>
</dbReference>
<evidence type="ECO:0000256" key="1">
    <source>
        <dbReference type="ARBA" id="ARBA00004651"/>
    </source>
</evidence>
<dbReference type="SUPFAM" id="SSF161098">
    <property type="entry name" value="MetI-like"/>
    <property type="match status" value="1"/>
</dbReference>
<dbReference type="Proteomes" id="UP000548423">
    <property type="component" value="Unassembled WGS sequence"/>
</dbReference>
<proteinExistence type="inferred from homology"/>
<evidence type="ECO:0000256" key="5">
    <source>
        <dbReference type="ARBA" id="ARBA00022970"/>
    </source>
</evidence>
<evidence type="ECO:0000256" key="3">
    <source>
        <dbReference type="ARBA" id="ARBA00022475"/>
    </source>
</evidence>
<reference evidence="11" key="1">
    <citation type="submission" date="2020-07" db="EMBL/GenBank/DDBJ databases">
        <authorList>
            <person name="Partida-Martinez L."/>
            <person name="Huntemann M."/>
            <person name="Clum A."/>
            <person name="Wang J."/>
            <person name="Palaniappan K."/>
            <person name="Ritter S."/>
            <person name="Chen I.-M."/>
            <person name="Stamatis D."/>
            <person name="Reddy T."/>
            <person name="O'Malley R."/>
            <person name="Daum C."/>
            <person name="Shapiro N."/>
            <person name="Ivanova N."/>
            <person name="Kyrpides N."/>
            <person name="Woyke T."/>
        </authorList>
    </citation>
    <scope>NUCLEOTIDE SEQUENCE [LARGE SCALE GENOMIC DNA]</scope>
    <source>
        <strain evidence="11">AT2.8</strain>
    </source>
</reference>
<dbReference type="CDD" id="cd06261">
    <property type="entry name" value="TM_PBP2"/>
    <property type="match status" value="1"/>
</dbReference>
<comment type="subcellular location">
    <subcellularLocation>
        <location evidence="1 8">Cell membrane</location>
        <topology evidence="1 8">Multi-pass membrane protein</topology>
    </subcellularLocation>
</comment>
<feature type="transmembrane region" description="Helical" evidence="8">
    <location>
        <begin position="20"/>
        <end position="40"/>
    </location>
</feature>
<evidence type="ECO:0000259" key="9">
    <source>
        <dbReference type="PROSITE" id="PS50928"/>
    </source>
</evidence>
<dbReference type="PROSITE" id="PS50928">
    <property type="entry name" value="ABC_TM1"/>
    <property type="match status" value="1"/>
</dbReference>